<keyword evidence="4" id="KW-1185">Reference proteome</keyword>
<accession>A0A6A6KZP0</accession>
<gene>
    <name evidence="3" type="ORF">GH714_012276</name>
</gene>
<dbReference type="EMBL" id="JAAGAX010000013">
    <property type="protein sequence ID" value="KAF2294530.1"/>
    <property type="molecule type" value="Genomic_DNA"/>
</dbReference>
<proteinExistence type="predicted"/>
<keyword evidence="1" id="KW-0611">Plant defense</keyword>
<dbReference type="Pfam" id="PF23247">
    <property type="entry name" value="LRR_RPS2"/>
    <property type="match status" value="1"/>
</dbReference>
<dbReference type="Proteomes" id="UP000467840">
    <property type="component" value="Chromosome 7"/>
</dbReference>
<dbReference type="PANTHER" id="PTHR33463:SF209">
    <property type="entry name" value="DISEASE RESISTANCE PROTEIN RPS2-LIKE"/>
    <property type="match status" value="1"/>
</dbReference>
<dbReference type="PANTHER" id="PTHR33463">
    <property type="entry name" value="NB-ARC DOMAIN-CONTAINING PROTEIN-RELATED"/>
    <property type="match status" value="1"/>
</dbReference>
<evidence type="ECO:0000256" key="1">
    <source>
        <dbReference type="ARBA" id="ARBA00022821"/>
    </source>
</evidence>
<evidence type="ECO:0000259" key="2">
    <source>
        <dbReference type="Pfam" id="PF23247"/>
    </source>
</evidence>
<evidence type="ECO:0000313" key="3">
    <source>
        <dbReference type="EMBL" id="KAF2294530.1"/>
    </source>
</evidence>
<dbReference type="Gene3D" id="3.80.10.10">
    <property type="entry name" value="Ribonuclease Inhibitor"/>
    <property type="match status" value="1"/>
</dbReference>
<dbReference type="InterPro" id="IPR032675">
    <property type="entry name" value="LRR_dom_sf"/>
</dbReference>
<dbReference type="InterPro" id="IPR050905">
    <property type="entry name" value="Plant_NBS-LRR"/>
</dbReference>
<reference evidence="3 4" key="1">
    <citation type="journal article" date="2020" name="Mol. Plant">
        <title>The Chromosome-Based Rubber Tree Genome Provides New Insights into Spurge Genome Evolution and Rubber Biosynthesis.</title>
        <authorList>
            <person name="Liu J."/>
            <person name="Shi C."/>
            <person name="Shi C.C."/>
            <person name="Li W."/>
            <person name="Zhang Q.J."/>
            <person name="Zhang Y."/>
            <person name="Li K."/>
            <person name="Lu H.F."/>
            <person name="Shi C."/>
            <person name="Zhu S.T."/>
            <person name="Xiao Z.Y."/>
            <person name="Nan H."/>
            <person name="Yue Y."/>
            <person name="Zhu X.G."/>
            <person name="Wu Y."/>
            <person name="Hong X.N."/>
            <person name="Fan G.Y."/>
            <person name="Tong Y."/>
            <person name="Zhang D."/>
            <person name="Mao C.L."/>
            <person name="Liu Y.L."/>
            <person name="Hao S.J."/>
            <person name="Liu W.Q."/>
            <person name="Lv M.Q."/>
            <person name="Zhang H.B."/>
            <person name="Liu Y."/>
            <person name="Hu-Tang G.R."/>
            <person name="Wang J.P."/>
            <person name="Wang J.H."/>
            <person name="Sun Y.H."/>
            <person name="Ni S.B."/>
            <person name="Chen W.B."/>
            <person name="Zhang X.C."/>
            <person name="Jiao Y.N."/>
            <person name="Eichler E.E."/>
            <person name="Li G.H."/>
            <person name="Liu X."/>
            <person name="Gao L.Z."/>
        </authorList>
    </citation>
    <scope>NUCLEOTIDE SEQUENCE [LARGE SCALE GENOMIC DNA]</scope>
    <source>
        <strain evidence="4">cv. GT1</strain>
        <tissue evidence="3">Leaf</tissue>
    </source>
</reference>
<dbReference type="SUPFAM" id="SSF52047">
    <property type="entry name" value="RNI-like"/>
    <property type="match status" value="1"/>
</dbReference>
<evidence type="ECO:0000313" key="4">
    <source>
        <dbReference type="Proteomes" id="UP000467840"/>
    </source>
</evidence>
<dbReference type="InterPro" id="IPR057135">
    <property type="entry name" value="At4g27190-like_LRR"/>
</dbReference>
<sequence length="282" mass="32356">MTVFPSNVLERFQRLEELNVRNCNSLQEIYQLEGSNVIEAFELRKLSIQSLPSLKHVWRKDPQGVFTFQNLKSVEVSNCDVLKNLFPASIAESLLQLENLTIIKCGVEEIVAKPEDVEPAPYYCFKFPQLTSLKLIELSELRSFYPGTHISEWQKLKCLEVRNCRKVRKFGLEEVHEEGQHSIPIQQPLLLLEKMFPNLEELSLDKKSAITILQSQFPTDFFSQVKVLQLRCFPNKSLVPLFSLLPGFPNLQNLVVLDSSLKQLFPFEGFVGDQEDITTLPG</sequence>
<protein>
    <recommendedName>
        <fullName evidence="2">Disease resistance protein At4g27190-like leucine-rich repeats domain-containing protein</fullName>
    </recommendedName>
</protein>
<dbReference type="AlphaFoldDB" id="A0A6A6KZP0"/>
<organism evidence="3 4">
    <name type="scientific">Hevea brasiliensis</name>
    <name type="common">Para rubber tree</name>
    <name type="synonym">Siphonia brasiliensis</name>
    <dbReference type="NCBI Taxonomy" id="3981"/>
    <lineage>
        <taxon>Eukaryota</taxon>
        <taxon>Viridiplantae</taxon>
        <taxon>Streptophyta</taxon>
        <taxon>Embryophyta</taxon>
        <taxon>Tracheophyta</taxon>
        <taxon>Spermatophyta</taxon>
        <taxon>Magnoliopsida</taxon>
        <taxon>eudicotyledons</taxon>
        <taxon>Gunneridae</taxon>
        <taxon>Pentapetalae</taxon>
        <taxon>rosids</taxon>
        <taxon>fabids</taxon>
        <taxon>Malpighiales</taxon>
        <taxon>Euphorbiaceae</taxon>
        <taxon>Crotonoideae</taxon>
        <taxon>Micrandreae</taxon>
        <taxon>Hevea</taxon>
    </lineage>
</organism>
<feature type="domain" description="Disease resistance protein At4g27190-like leucine-rich repeats" evidence="2">
    <location>
        <begin position="2"/>
        <end position="106"/>
    </location>
</feature>
<name>A0A6A6KZP0_HEVBR</name>
<comment type="caution">
    <text evidence="3">The sequence shown here is derived from an EMBL/GenBank/DDBJ whole genome shotgun (WGS) entry which is preliminary data.</text>
</comment>